<dbReference type="Proteomes" id="UP001302059">
    <property type="component" value="Unassembled WGS sequence"/>
</dbReference>
<evidence type="ECO:0000256" key="1">
    <source>
        <dbReference type="SAM" id="SignalP"/>
    </source>
</evidence>
<dbReference type="Pfam" id="PF19671">
    <property type="entry name" value="DUF6174"/>
    <property type="match status" value="1"/>
</dbReference>
<gene>
    <name evidence="2" type="ORF">QOL99_09240</name>
</gene>
<feature type="chain" id="PRO_5046783566" evidence="1">
    <location>
        <begin position="25"/>
        <end position="182"/>
    </location>
</feature>
<name>A0ABT7JHD9_9DEIO</name>
<dbReference type="RefSeq" id="WP_285523217.1">
    <property type="nucleotide sequence ID" value="NZ_JASNGB010000074.1"/>
</dbReference>
<feature type="signal peptide" evidence="1">
    <location>
        <begin position="1"/>
        <end position="24"/>
    </location>
</feature>
<reference evidence="2 3" key="1">
    <citation type="submission" date="2023-05" db="EMBL/GenBank/DDBJ databases">
        <authorList>
            <person name="Gao F."/>
        </authorList>
    </citation>
    <scope>NUCLEOTIDE SEQUENCE [LARGE SCALE GENOMIC DNA]</scope>
    <source>
        <strain evidence="2 3">MIMF12</strain>
    </source>
</reference>
<dbReference type="EMBL" id="JASNGB010000074">
    <property type="protein sequence ID" value="MDL2344336.1"/>
    <property type="molecule type" value="Genomic_DNA"/>
</dbReference>
<protein>
    <submittedName>
        <fullName evidence="2">DUF6174 domain-containing protein</fullName>
    </submittedName>
</protein>
<keyword evidence="3" id="KW-1185">Reference proteome</keyword>
<dbReference type="InterPro" id="IPR046172">
    <property type="entry name" value="DUF6174"/>
</dbReference>
<sequence>MTLLRRVVLGTVFGLALGAGSVQAGGGGAPPPQAAVPCAPGYVRPDFAALERELVAARAQWALAGVRSYRYEFRQVAAPVLFPTVLVLVLDRTVREVTLVAGESGPVSPLARVTVEGRFDQIAQTLAAQRGQPCPVVEAEYAAEEGYPTRLYSGTGTANVADGWGEWTVTRFIRVVQTLPGG</sequence>
<keyword evidence="1" id="KW-0732">Signal</keyword>
<accession>A0ABT7JHD9</accession>
<proteinExistence type="predicted"/>
<evidence type="ECO:0000313" key="2">
    <source>
        <dbReference type="EMBL" id="MDL2344336.1"/>
    </source>
</evidence>
<evidence type="ECO:0000313" key="3">
    <source>
        <dbReference type="Proteomes" id="UP001302059"/>
    </source>
</evidence>
<comment type="caution">
    <text evidence="2">The sequence shown here is derived from an EMBL/GenBank/DDBJ whole genome shotgun (WGS) entry which is preliminary data.</text>
</comment>
<organism evidence="2 3">
    <name type="scientific">Deinococcus rhizophilus</name>
    <dbReference type="NCBI Taxonomy" id="3049544"/>
    <lineage>
        <taxon>Bacteria</taxon>
        <taxon>Thermotogati</taxon>
        <taxon>Deinococcota</taxon>
        <taxon>Deinococci</taxon>
        <taxon>Deinococcales</taxon>
        <taxon>Deinococcaceae</taxon>
        <taxon>Deinococcus</taxon>
    </lineage>
</organism>